<sequence length="373" mass="42587">MFEFPLYSFPIKRFILAISLFFGLASSSLAQENFLIESKLRSMQADTLLPSNLLMERTVVMVYAPYYEGQSANEWNEVAKKVHGYLKKAGIDAVAYYNMYEIFAGGDVSRAFARDLSKRNIQNMIIVEWKPYLAGNERFRLMVTSFSGDENFISLGQKGWIRQGAEPESVSQQLYLASRSSGLSFSNYLIIDQPEFFRGTQVFSGKRYELFWSDLRIDKLAIPRFPLADSTQNSPLVAEVNQAVRQENLLLDSLISATYPFQGILTTSSDIEVLKKEGFQYILLYVSGPGRSVRELLEYKKVPGETHYISQILDGPNKGLKRLPAEAPVYKFYIKQLYSGNVYLGSVWDADTDWEQALSHFIQNMRVELKVDQ</sequence>
<keyword evidence="2" id="KW-1185">Reference proteome</keyword>
<gene>
    <name evidence="1" type="ORF">QWY31_08295</name>
</gene>
<comment type="caution">
    <text evidence="1">The sequence shown here is derived from an EMBL/GenBank/DDBJ whole genome shotgun (WGS) entry which is preliminary data.</text>
</comment>
<evidence type="ECO:0000313" key="2">
    <source>
        <dbReference type="Proteomes" id="UP001168552"/>
    </source>
</evidence>
<proteinExistence type="predicted"/>
<evidence type="ECO:0000313" key="1">
    <source>
        <dbReference type="EMBL" id="MDN4165497.1"/>
    </source>
</evidence>
<dbReference type="EMBL" id="JAUHJS010000004">
    <property type="protein sequence ID" value="MDN4165497.1"/>
    <property type="molecule type" value="Genomic_DNA"/>
</dbReference>
<dbReference type="Proteomes" id="UP001168552">
    <property type="component" value="Unassembled WGS sequence"/>
</dbReference>
<organism evidence="1 2">
    <name type="scientific">Shiella aurantiaca</name>
    <dbReference type="NCBI Taxonomy" id="3058365"/>
    <lineage>
        <taxon>Bacteria</taxon>
        <taxon>Pseudomonadati</taxon>
        <taxon>Bacteroidota</taxon>
        <taxon>Cytophagia</taxon>
        <taxon>Cytophagales</taxon>
        <taxon>Shiellaceae</taxon>
        <taxon>Shiella</taxon>
    </lineage>
</organism>
<protein>
    <submittedName>
        <fullName evidence="1">Uncharacterized protein</fullName>
    </submittedName>
</protein>
<reference evidence="1" key="1">
    <citation type="submission" date="2023-06" db="EMBL/GenBank/DDBJ databases">
        <title>Cytophagales bacterium Strain LB-30, isolated from soil.</title>
        <authorList>
            <person name="Liu B."/>
        </authorList>
    </citation>
    <scope>NUCLEOTIDE SEQUENCE</scope>
    <source>
        <strain evidence="1">LB-30</strain>
    </source>
</reference>
<name>A0ABT8F4X5_9BACT</name>
<accession>A0ABT8F4X5</accession>
<dbReference type="RefSeq" id="WP_320004030.1">
    <property type="nucleotide sequence ID" value="NZ_JAUHJS010000004.1"/>
</dbReference>